<sequence length="378" mass="43368">MSKTALNLPNIKPNKARVKSVYKIDKILPKSSKLKLKRSNDSVQDFIQDRKTILLKMNGNQMPISSVFSDFEGQNTYLKPTKKLLIKKAETKANLHKNGSRVKEIAIGTEDAPQIIPESPSFIKELVEAKIGKFSNSMKKAGNRNRIIPAERLNSTFKKFKKILKSRSVARTRVREIEKDEFEDMSYNQCVTKGTVKPPVHTYEDYWHKKMMPFSKVATIHQRNLSVENPKEKMNYSSSGLHKDELQSSSNSHYIATLNTKEMPISEIRKELVEKLLNTNYSKKGSPNPYDFAPSAQESHLYPKNLTNALNGSIQAYASLPSKPKANSKAYFFKYKGLQRKNNYTKLKIRPMHSILDYSPIKKHLGSSEYLKYFQPRN</sequence>
<accession>A0AAD1XEY3</accession>
<reference evidence="1" key="1">
    <citation type="submission" date="2023-07" db="EMBL/GenBank/DDBJ databases">
        <authorList>
            <consortium name="AG Swart"/>
            <person name="Singh M."/>
            <person name="Singh A."/>
            <person name="Seah K."/>
            <person name="Emmerich C."/>
        </authorList>
    </citation>
    <scope>NUCLEOTIDE SEQUENCE</scope>
    <source>
        <strain evidence="1">DP1</strain>
    </source>
</reference>
<protein>
    <submittedName>
        <fullName evidence="1">Uncharacterized protein</fullName>
    </submittedName>
</protein>
<evidence type="ECO:0000313" key="2">
    <source>
        <dbReference type="Proteomes" id="UP001295684"/>
    </source>
</evidence>
<gene>
    <name evidence="1" type="ORF">ECRASSUSDP1_LOCUS10113</name>
</gene>
<dbReference type="AlphaFoldDB" id="A0AAD1XEY3"/>
<organism evidence="1 2">
    <name type="scientific">Euplotes crassus</name>
    <dbReference type="NCBI Taxonomy" id="5936"/>
    <lineage>
        <taxon>Eukaryota</taxon>
        <taxon>Sar</taxon>
        <taxon>Alveolata</taxon>
        <taxon>Ciliophora</taxon>
        <taxon>Intramacronucleata</taxon>
        <taxon>Spirotrichea</taxon>
        <taxon>Hypotrichia</taxon>
        <taxon>Euplotida</taxon>
        <taxon>Euplotidae</taxon>
        <taxon>Moneuplotes</taxon>
    </lineage>
</organism>
<evidence type="ECO:0000313" key="1">
    <source>
        <dbReference type="EMBL" id="CAI2368817.1"/>
    </source>
</evidence>
<dbReference type="Proteomes" id="UP001295684">
    <property type="component" value="Unassembled WGS sequence"/>
</dbReference>
<dbReference type="EMBL" id="CAMPGE010009959">
    <property type="protein sequence ID" value="CAI2368817.1"/>
    <property type="molecule type" value="Genomic_DNA"/>
</dbReference>
<name>A0AAD1XEY3_EUPCR</name>
<proteinExistence type="predicted"/>
<comment type="caution">
    <text evidence="1">The sequence shown here is derived from an EMBL/GenBank/DDBJ whole genome shotgun (WGS) entry which is preliminary data.</text>
</comment>
<keyword evidence="2" id="KW-1185">Reference proteome</keyword>